<reference evidence="2" key="1">
    <citation type="submission" date="2022-12" db="EMBL/GenBank/DDBJ databases">
        <title>Chromosome-level genome assembly of the bean flower thrips Megalurothrips usitatus.</title>
        <authorList>
            <person name="Ma L."/>
            <person name="Liu Q."/>
            <person name="Li H."/>
            <person name="Cai W."/>
        </authorList>
    </citation>
    <scope>NUCLEOTIDE SEQUENCE</scope>
    <source>
        <strain evidence="2">Cailab_2022a</strain>
    </source>
</reference>
<dbReference type="EMBL" id="JAPTSV010000013">
    <property type="protein sequence ID" value="KAJ1521389.1"/>
    <property type="molecule type" value="Genomic_DNA"/>
</dbReference>
<comment type="caution">
    <text evidence="2">The sequence shown here is derived from an EMBL/GenBank/DDBJ whole genome shotgun (WGS) entry which is preliminary data.</text>
</comment>
<feature type="compositionally biased region" description="Polar residues" evidence="1">
    <location>
        <begin position="145"/>
        <end position="154"/>
    </location>
</feature>
<dbReference type="AlphaFoldDB" id="A0AAV7X9U4"/>
<keyword evidence="3" id="KW-1185">Reference proteome</keyword>
<feature type="region of interest" description="Disordered" evidence="1">
    <location>
        <begin position="139"/>
        <end position="187"/>
    </location>
</feature>
<sequence length="422" mass="47564">MQRWPQLFSYYGSEAEKFPVSPEFLENQKMDNKEMSVKAQLRQKLEELGPALAASLQTLRNSTDKMDLEVLRCLAEGTGTCRFKRCGNEEWTDSIPLSEEDERATLVRLFLLLLWQSRGLKQVLHDPLDLRVARTNRKVKEKCENSTQSDQTTEIVEENTEQDVGSSESTDESSEEEDGAPTPDYLIGPRHIDLKRIDSYHPLFHTYRKSTHIRKENFLNSKHISCARTLSGIDTYGDGYSFTRAVLEKAAPSLEQLDVGELREFARDPQPLDLLRGLFFPRLRRLSVAVEHGVDHGTEPLPALATGLRWLRAHLPRAALEPLVRANAGTLAELELTAGVGDDGLADLVAECGALRRLVLRRGVLARHTRASCAEQVAVLRAAAARAGLAVVCEACCSDREGPYVERSPRQRRQWQYQHESY</sequence>
<protein>
    <submittedName>
        <fullName evidence="2">Uncharacterized protein</fullName>
    </submittedName>
</protein>
<organism evidence="2 3">
    <name type="scientific">Megalurothrips usitatus</name>
    <name type="common">bean blossom thrips</name>
    <dbReference type="NCBI Taxonomy" id="439358"/>
    <lineage>
        <taxon>Eukaryota</taxon>
        <taxon>Metazoa</taxon>
        <taxon>Ecdysozoa</taxon>
        <taxon>Arthropoda</taxon>
        <taxon>Hexapoda</taxon>
        <taxon>Insecta</taxon>
        <taxon>Pterygota</taxon>
        <taxon>Neoptera</taxon>
        <taxon>Paraneoptera</taxon>
        <taxon>Thysanoptera</taxon>
        <taxon>Terebrantia</taxon>
        <taxon>Thripoidea</taxon>
        <taxon>Thripidae</taxon>
        <taxon>Megalurothrips</taxon>
    </lineage>
</organism>
<accession>A0AAV7X9U4</accession>
<proteinExistence type="predicted"/>
<gene>
    <name evidence="2" type="ORF">ONE63_003064</name>
</gene>
<evidence type="ECO:0000256" key="1">
    <source>
        <dbReference type="SAM" id="MobiDB-lite"/>
    </source>
</evidence>
<evidence type="ECO:0000313" key="3">
    <source>
        <dbReference type="Proteomes" id="UP001075354"/>
    </source>
</evidence>
<dbReference type="Proteomes" id="UP001075354">
    <property type="component" value="Chromosome 13"/>
</dbReference>
<name>A0AAV7X9U4_9NEOP</name>
<feature type="compositionally biased region" description="Acidic residues" evidence="1">
    <location>
        <begin position="169"/>
        <end position="179"/>
    </location>
</feature>
<evidence type="ECO:0000313" key="2">
    <source>
        <dbReference type="EMBL" id="KAJ1521389.1"/>
    </source>
</evidence>